<dbReference type="InterPro" id="IPR031937">
    <property type="entry name" value="PNISR"/>
</dbReference>
<feature type="compositionally biased region" description="Basic and acidic residues" evidence="1">
    <location>
        <begin position="679"/>
        <end position="715"/>
    </location>
</feature>
<feature type="region of interest" description="Disordered" evidence="1">
    <location>
        <begin position="400"/>
        <end position="435"/>
    </location>
</feature>
<feature type="region of interest" description="Disordered" evidence="1">
    <location>
        <begin position="472"/>
        <end position="548"/>
    </location>
</feature>
<feature type="compositionally biased region" description="Basic and acidic residues" evidence="1">
    <location>
        <begin position="477"/>
        <end position="497"/>
    </location>
</feature>
<sequence length="767" mass="85738">MPYRGKLINCRLRKQIPNGGVNNMSQFAAFQFATQMAASDGGSTSQAIDWAQLAQQWIQMRDSNINQSSEDTTTIANKHSGNAVVAAGYEEKGEADMDMEDDEQNDAKSSVAICDFVRASSSQSHSETSTSPQNLIQNPNLGQPWYMQQCSLSNLGPSGSQIGVGTTAQPPWNIWQTTTPATPTISNPVLSVKATKTSTSHIPSLLEITVPSHSEIKAMPDTPNESESSLDAAKRKILPAWLREGLEKMEREKQKQLERQQKHKELSLDNKELNKDITVNPLKTKISDVVEEGDEESSGNEAFPVPLDLVDNQGSTRFADKAIPALATREEGKSFEQKLEELMIVVRRTLTELLLEVTNNEISQVANDTLKAYKSKASSAQVIGKSALASITGKLGLAAYGDSSSDENSDTDDQEINAHKSTENSESDYNSEEEIKNEIRSKKLQFAKISDDIEERVAMAASREEEKVRYYTGLEEQNARHRSEHTEDYEDNRERKVSSSGSVAKDGKNYEREFGETTESKLHHSNGKRHRERSARKERTTRFSDNKDNKAVSLTAATCSYISQLQTNSQPKLPALSANSMTADPNGLIPNAASVSNLLNTAGNILEEAAKLKYEHKSARKRQRREYEKEKRVSSRSASSSSKSSSSSSDSSKHSKYSNSSTIKRKLHKHSKSISSKSTTHDNKERRRDDRRSHSSSHSRRERDSSGRHRYNDSVRRRRRHHSSDSDDEYRYSSHSHSHSHSHSSSKRDRSRSRSKSFYSSSSKNRH</sequence>
<protein>
    <submittedName>
        <fullName evidence="3">Arginine/serine-rich protein PNISR</fullName>
    </submittedName>
</protein>
<evidence type="ECO:0000313" key="3">
    <source>
        <dbReference type="RefSeq" id="XP_037897996.1"/>
    </source>
</evidence>
<evidence type="ECO:0000313" key="2">
    <source>
        <dbReference type="Proteomes" id="UP000092443"/>
    </source>
</evidence>
<gene>
    <name evidence="3" type="primary">LOC119642795</name>
</gene>
<dbReference type="GeneID" id="119642795"/>
<feature type="compositionally biased region" description="Basic and acidic residues" evidence="1">
    <location>
        <begin position="505"/>
        <end position="522"/>
    </location>
</feature>
<dbReference type="RefSeq" id="XP_037897996.1">
    <property type="nucleotide sequence ID" value="XM_038042068.1"/>
</dbReference>
<keyword evidence="2" id="KW-1185">Reference proteome</keyword>
<feature type="region of interest" description="Disordered" evidence="1">
    <location>
        <begin position="616"/>
        <end position="767"/>
    </location>
</feature>
<feature type="compositionally biased region" description="Basic residues" evidence="1">
    <location>
        <begin position="523"/>
        <end position="534"/>
    </location>
</feature>
<feature type="compositionally biased region" description="Basic and acidic residues" evidence="1">
    <location>
        <begin position="723"/>
        <end position="732"/>
    </location>
</feature>
<feature type="compositionally biased region" description="Basic residues" evidence="1">
    <location>
        <begin position="734"/>
        <end position="755"/>
    </location>
</feature>
<name>A0A9C5ZCJ7_9MUSC</name>
<organism evidence="2 3">
    <name type="scientific">Glossina fuscipes</name>
    <dbReference type="NCBI Taxonomy" id="7396"/>
    <lineage>
        <taxon>Eukaryota</taxon>
        <taxon>Metazoa</taxon>
        <taxon>Ecdysozoa</taxon>
        <taxon>Arthropoda</taxon>
        <taxon>Hexapoda</taxon>
        <taxon>Insecta</taxon>
        <taxon>Pterygota</taxon>
        <taxon>Neoptera</taxon>
        <taxon>Endopterygota</taxon>
        <taxon>Diptera</taxon>
        <taxon>Brachycera</taxon>
        <taxon>Muscomorpha</taxon>
        <taxon>Hippoboscoidea</taxon>
        <taxon>Glossinidae</taxon>
        <taxon>Glossina</taxon>
    </lineage>
</organism>
<feature type="compositionally biased region" description="Low complexity" evidence="1">
    <location>
        <begin position="635"/>
        <end position="650"/>
    </location>
</feature>
<accession>A0A9C5ZCJ7</accession>
<dbReference type="KEGG" id="gfs:119642795"/>
<feature type="compositionally biased region" description="Basic and acidic residues" evidence="1">
    <location>
        <begin position="535"/>
        <end position="548"/>
    </location>
</feature>
<feature type="compositionally biased region" description="Low complexity" evidence="1">
    <location>
        <begin position="756"/>
        <end position="767"/>
    </location>
</feature>
<dbReference type="AlphaFoldDB" id="A0A9C5ZCJ7"/>
<proteinExistence type="predicted"/>
<feature type="compositionally biased region" description="Basic residues" evidence="1">
    <location>
        <begin position="663"/>
        <end position="672"/>
    </location>
</feature>
<feature type="compositionally biased region" description="Acidic residues" evidence="1">
    <location>
        <begin position="404"/>
        <end position="415"/>
    </location>
</feature>
<dbReference type="Proteomes" id="UP000092443">
    <property type="component" value="Unplaced"/>
</dbReference>
<dbReference type="Pfam" id="PF15996">
    <property type="entry name" value="PNISR"/>
    <property type="match status" value="1"/>
</dbReference>
<dbReference type="PANTHER" id="PTHR31518">
    <property type="entry name" value="ARGININE/SERINE-RICH PROTEIN PNISR"/>
    <property type="match status" value="1"/>
</dbReference>
<evidence type="ECO:0000256" key="1">
    <source>
        <dbReference type="SAM" id="MobiDB-lite"/>
    </source>
</evidence>
<reference evidence="3" key="1">
    <citation type="submission" date="2025-08" db="UniProtKB">
        <authorList>
            <consortium name="RefSeq"/>
        </authorList>
    </citation>
    <scope>IDENTIFICATION</scope>
    <source>
        <tissue evidence="3">Whole body pupa</tissue>
    </source>
</reference>